<comment type="caution">
    <text evidence="2">The sequence shown here is derived from an EMBL/GenBank/DDBJ whole genome shotgun (WGS) entry which is preliminary data.</text>
</comment>
<gene>
    <name evidence="2" type="ORF">BaOVIS_027610</name>
</gene>
<dbReference type="GO" id="GO:0016874">
    <property type="term" value="F:ligase activity"/>
    <property type="evidence" value="ECO:0007669"/>
    <property type="project" value="UniProtKB-KW"/>
</dbReference>
<evidence type="ECO:0000256" key="1">
    <source>
        <dbReference type="SAM" id="MobiDB-lite"/>
    </source>
</evidence>
<dbReference type="Proteomes" id="UP001057455">
    <property type="component" value="Unassembled WGS sequence"/>
</dbReference>
<dbReference type="EMBL" id="BLIY01000020">
    <property type="protein sequence ID" value="GFE55357.1"/>
    <property type="molecule type" value="Genomic_DNA"/>
</dbReference>
<organism evidence="2 3">
    <name type="scientific">Babesia ovis</name>
    <dbReference type="NCBI Taxonomy" id="5869"/>
    <lineage>
        <taxon>Eukaryota</taxon>
        <taxon>Sar</taxon>
        <taxon>Alveolata</taxon>
        <taxon>Apicomplexa</taxon>
        <taxon>Aconoidasida</taxon>
        <taxon>Piroplasmida</taxon>
        <taxon>Babesiidae</taxon>
        <taxon>Babesia</taxon>
    </lineage>
</organism>
<reference evidence="2" key="1">
    <citation type="submission" date="2019-12" db="EMBL/GenBank/DDBJ databases">
        <title>Genome sequence of Babesia ovis.</title>
        <authorList>
            <person name="Yamagishi J."/>
            <person name="Sevinc F."/>
            <person name="Xuan X."/>
        </authorList>
    </citation>
    <scope>NUCLEOTIDE SEQUENCE</scope>
    <source>
        <strain evidence="2">Selcuk</strain>
    </source>
</reference>
<proteinExistence type="predicted"/>
<sequence>MAAIGHEQDPASSTDKAAERVFYRPDKSIYKPRTKPVNEDNITAITAEWSVSASNGEIGSILDNGFAWQKKWYLRFVPPKSAEELQIGQHWRYDGPRLESFIAEGQEKLPSQEELTPTALSGLKSMAVKLLSGITQETLAKNSYLIACEGHGSVAGRDKEGSTVSSQLRMPESQGGGTKRSILAAYTIEKNKATKKSKK</sequence>
<dbReference type="AlphaFoldDB" id="A0A9W5TBY0"/>
<accession>A0A9W5TBY0</accession>
<evidence type="ECO:0000313" key="3">
    <source>
        <dbReference type="Proteomes" id="UP001057455"/>
    </source>
</evidence>
<protein>
    <submittedName>
        <fullName evidence="2">AMP-dependent synthetase ligase, putative</fullName>
    </submittedName>
</protein>
<keyword evidence="2" id="KW-0436">Ligase</keyword>
<dbReference type="OrthoDB" id="365493at2759"/>
<name>A0A9W5TBY0_BABOV</name>
<evidence type="ECO:0000313" key="2">
    <source>
        <dbReference type="EMBL" id="GFE55357.1"/>
    </source>
</evidence>
<feature type="region of interest" description="Disordered" evidence="1">
    <location>
        <begin position="154"/>
        <end position="181"/>
    </location>
</feature>
<keyword evidence="3" id="KW-1185">Reference proteome</keyword>